<dbReference type="AlphaFoldDB" id="A0A931GUI5"/>
<organism evidence="3 4">
    <name type="scientific">Corynebacterium aquatimens</name>
    <dbReference type="NCBI Taxonomy" id="1190508"/>
    <lineage>
        <taxon>Bacteria</taxon>
        <taxon>Bacillati</taxon>
        <taxon>Actinomycetota</taxon>
        <taxon>Actinomycetes</taxon>
        <taxon>Mycobacteriales</taxon>
        <taxon>Corynebacteriaceae</taxon>
        <taxon>Corynebacterium</taxon>
    </lineage>
</organism>
<feature type="region of interest" description="Disordered" evidence="1">
    <location>
        <begin position="1"/>
        <end position="41"/>
    </location>
</feature>
<reference evidence="3" key="1">
    <citation type="submission" date="2020-11" db="EMBL/GenBank/DDBJ databases">
        <title>Sequencing the genomes of 1000 actinobacteria strains.</title>
        <authorList>
            <person name="Klenk H.-P."/>
        </authorList>
    </citation>
    <scope>NUCLEOTIDE SEQUENCE</scope>
    <source>
        <strain evidence="3">DSM 45632</strain>
    </source>
</reference>
<feature type="compositionally biased region" description="Basic and acidic residues" evidence="1">
    <location>
        <begin position="29"/>
        <end position="40"/>
    </location>
</feature>
<dbReference type="RefSeq" id="WP_196825147.1">
    <property type="nucleotide sequence ID" value="NZ_CP046980.1"/>
</dbReference>
<protein>
    <recommendedName>
        <fullName evidence="2">DUF5926 domain-containing protein</fullName>
    </recommendedName>
</protein>
<feature type="domain" description="DUF5926" evidence="2">
    <location>
        <begin position="41"/>
        <end position="317"/>
    </location>
</feature>
<proteinExistence type="predicted"/>
<dbReference type="EMBL" id="JADOUE010000001">
    <property type="protein sequence ID" value="MBG6122820.1"/>
    <property type="molecule type" value="Genomic_DNA"/>
</dbReference>
<dbReference type="Proteomes" id="UP000658613">
    <property type="component" value="Unassembled WGS sequence"/>
</dbReference>
<comment type="caution">
    <text evidence="3">The sequence shown here is derived from an EMBL/GenBank/DDBJ whole genome shotgun (WGS) entry which is preliminary data.</text>
</comment>
<evidence type="ECO:0000256" key="1">
    <source>
        <dbReference type="SAM" id="MobiDB-lite"/>
    </source>
</evidence>
<evidence type="ECO:0000259" key="2">
    <source>
        <dbReference type="Pfam" id="PF19348"/>
    </source>
</evidence>
<gene>
    <name evidence="3" type="ORF">IW254_001789</name>
</gene>
<evidence type="ECO:0000313" key="4">
    <source>
        <dbReference type="Proteomes" id="UP000658613"/>
    </source>
</evidence>
<accession>A0A931GUI5</accession>
<name>A0A931GUI5_9CORY</name>
<evidence type="ECO:0000313" key="3">
    <source>
        <dbReference type="EMBL" id="MBG6122820.1"/>
    </source>
</evidence>
<dbReference type="InterPro" id="IPR045970">
    <property type="entry name" value="DUF5926"/>
</dbReference>
<sequence>MAKRNRKDRKQTDVPEGMSRRQAKLAARAAEREAFQKDPRPFAGFASETDLVALQEFVPSATTTVTVRGEIPVHVVTVLPGAGAALRRPEEEGGDRFVALQVQAHSHNPHKDLAYALNWVADAAPGETLVSTIADGNQPELKDLVDPSVELEITEHEDFNWWFAQSGDAAGDRPAGLNPQLAQALNNANAAIVPSTKVPTGPGVAGSAWWVNPGGGKAHIRWVRPDDNEAQLLNALARIAARGELNLGEGTKLAGTFRTHGLVVPVFDLDPEVAPDTYVADLQRLNAEIEKEYANDAQLSADERKQLENIKSRQVTI</sequence>
<keyword evidence="4" id="KW-1185">Reference proteome</keyword>
<dbReference type="Pfam" id="PF19348">
    <property type="entry name" value="DUF5926"/>
    <property type="match status" value="1"/>
</dbReference>